<dbReference type="PANTHER" id="PTHR31373">
    <property type="entry name" value="OS06G0652100 PROTEIN"/>
    <property type="match status" value="1"/>
</dbReference>
<comment type="caution">
    <text evidence="4">The sequence shown here is derived from an EMBL/GenBank/DDBJ whole genome shotgun (WGS) entry which is preliminary data.</text>
</comment>
<evidence type="ECO:0000313" key="4">
    <source>
        <dbReference type="EMBL" id="KAK7232020.1"/>
    </source>
</evidence>
<dbReference type="EMBL" id="JBBJCI010000371">
    <property type="protein sequence ID" value="KAK7232020.1"/>
    <property type="molecule type" value="Genomic_DNA"/>
</dbReference>
<dbReference type="InterPro" id="IPR036465">
    <property type="entry name" value="vWFA_dom_sf"/>
</dbReference>
<dbReference type="CDD" id="cd00198">
    <property type="entry name" value="vWFA"/>
    <property type="match status" value="1"/>
</dbReference>
<evidence type="ECO:0008006" key="6">
    <source>
        <dbReference type="Google" id="ProtNLM"/>
    </source>
</evidence>
<feature type="domain" description="DUF7788" evidence="3">
    <location>
        <begin position="346"/>
        <end position="561"/>
    </location>
</feature>
<accession>A0ABR1FJG1</accession>
<evidence type="ECO:0000313" key="5">
    <source>
        <dbReference type="Proteomes" id="UP001363151"/>
    </source>
</evidence>
<proteinExistence type="predicted"/>
<organism evidence="4 5">
    <name type="scientific">Aureococcus anophagefferens</name>
    <name type="common">Harmful bloom alga</name>
    <dbReference type="NCBI Taxonomy" id="44056"/>
    <lineage>
        <taxon>Eukaryota</taxon>
        <taxon>Sar</taxon>
        <taxon>Stramenopiles</taxon>
        <taxon>Ochrophyta</taxon>
        <taxon>Pelagophyceae</taxon>
        <taxon>Pelagomonadales</taxon>
        <taxon>Pelagomonadaceae</taxon>
        <taxon>Aureococcus</taxon>
    </lineage>
</organism>
<dbReference type="InterPro" id="IPR058580">
    <property type="entry name" value="DUF2828"/>
</dbReference>
<evidence type="ECO:0000259" key="2">
    <source>
        <dbReference type="Pfam" id="PF11443"/>
    </source>
</evidence>
<dbReference type="Proteomes" id="UP001363151">
    <property type="component" value="Unassembled WGS sequence"/>
</dbReference>
<sequence length="607" mass="64906">MGSFTQAMDATQPARTLGENGAPELTAHGVGDARVALFAGLTRNCASLDALWDAAVREANGDAAILADLVVLAFQTRDCRGGKGERALFTKLFCLLIAIAPEAAAATVALVPEYGSWRDLCVLYDALGDASNLRDAARARAEELRSEIVAVFAKRLRADLAGAAKPSLAAKYAPREHKQHQALSGRLAAALFPGDGRRREKYRKAVATLSRALDVPEIKMCGKRWAELDVAAVPSRCLAKSRKAFLNEALKGGALSKAREATGDRFPDDADRVACREHVREAALATAGKKLKGAQLFPHEIVNRVCRGPSSTLEDDVANAQWRAIEADLRARLEAGDGGPNLGKVVALVDVSGSMGGTPMDVAVALGLLVSTFAAPAFKDRFLTFESEPRWHALDATASPVEKMRAARAAPWGGSTSFAKALDRVLDACVEHKLAPEEIPDLIVFSDMQFDQAEGYGGRDAPWTTWHERFVKKFADAGLRVRGARWDAPAITYWNLRGDTRGGFLAEHDKPGVRLLSGFSPALLKLVLGGEEEEDVVVVNADGTASVVKAKPTPYATLRRALDDGRYDAVRTALAGLESGAFAAYGFAPSVAAMTLDDDFVDVAADR</sequence>
<dbReference type="Pfam" id="PF25043">
    <property type="entry name" value="DUF7788"/>
    <property type="match status" value="1"/>
</dbReference>
<dbReference type="InterPro" id="IPR011205">
    <property type="entry name" value="UCP015417_vWA"/>
</dbReference>
<protein>
    <recommendedName>
        <fullName evidence="6">VWFA domain-containing protein</fullName>
    </recommendedName>
</protein>
<dbReference type="SUPFAM" id="SSF53300">
    <property type="entry name" value="vWA-like"/>
    <property type="match status" value="1"/>
</dbReference>
<dbReference type="PANTHER" id="PTHR31373:SF27">
    <property type="entry name" value="TROVE DOMAIN-CONTAINING PROTEIN"/>
    <property type="match status" value="1"/>
</dbReference>
<gene>
    <name evidence="4" type="ORF">SO694_00031013</name>
</gene>
<reference evidence="4 5" key="1">
    <citation type="submission" date="2024-03" db="EMBL/GenBank/DDBJ databases">
        <title>Aureococcus anophagefferens CCMP1851 and Kratosvirus quantuckense: Draft genome of a second virus-susceptible host strain in the model system.</title>
        <authorList>
            <person name="Chase E."/>
            <person name="Truchon A.R."/>
            <person name="Schepens W."/>
            <person name="Wilhelm S.W."/>
        </authorList>
    </citation>
    <scope>NUCLEOTIDE SEQUENCE [LARGE SCALE GENOMIC DNA]</scope>
    <source>
        <strain evidence="4 5">CCMP1851</strain>
    </source>
</reference>
<dbReference type="InterPro" id="IPR056690">
    <property type="entry name" value="DUF7788"/>
</dbReference>
<dbReference type="Pfam" id="PF11443">
    <property type="entry name" value="DUF2828"/>
    <property type="match status" value="1"/>
</dbReference>
<evidence type="ECO:0000256" key="1">
    <source>
        <dbReference type="SAM" id="MobiDB-lite"/>
    </source>
</evidence>
<feature type="domain" description="DUF2828" evidence="2">
    <location>
        <begin position="146"/>
        <end position="247"/>
    </location>
</feature>
<keyword evidence="5" id="KW-1185">Reference proteome</keyword>
<dbReference type="Gene3D" id="3.40.50.410">
    <property type="entry name" value="von Willebrand factor, type A domain"/>
    <property type="match status" value="1"/>
</dbReference>
<feature type="region of interest" description="Disordered" evidence="1">
    <location>
        <begin position="1"/>
        <end position="23"/>
    </location>
</feature>
<name>A0ABR1FJG1_AURAN</name>
<evidence type="ECO:0000259" key="3">
    <source>
        <dbReference type="Pfam" id="PF25043"/>
    </source>
</evidence>